<keyword evidence="15" id="KW-1185">Reference proteome</keyword>
<comment type="caution">
    <text evidence="14">The sequence shown here is derived from an EMBL/GenBank/DDBJ whole genome shotgun (WGS) entry which is preliminary data.</text>
</comment>
<dbReference type="InterPro" id="IPR002173">
    <property type="entry name" value="Carboh/pur_kinase_PfkB_CS"/>
</dbReference>
<evidence type="ECO:0000256" key="12">
    <source>
        <dbReference type="HAMAP-Rule" id="MF_01987"/>
    </source>
</evidence>
<dbReference type="SUPFAM" id="SSF53613">
    <property type="entry name" value="Ribokinase-like"/>
    <property type="match status" value="1"/>
</dbReference>
<protein>
    <recommendedName>
        <fullName evidence="3 12">Ribokinase</fullName>
        <shortName evidence="12">RK</shortName>
        <ecNumber evidence="2 12">2.7.1.15</ecNumber>
    </recommendedName>
</protein>
<comment type="cofactor">
    <cofactor evidence="12">
        <name>Mg(2+)</name>
        <dbReference type="ChEBI" id="CHEBI:18420"/>
    </cofactor>
    <text evidence="12">Requires a divalent cation, most likely magnesium in vivo, as an electrophilic catalyst to aid phosphoryl group transfer. It is the chelate of the metal and the nucleotide that is the actual substrate.</text>
</comment>
<reference evidence="14 15" key="1">
    <citation type="submission" date="2024-06" db="EMBL/GenBank/DDBJ databases">
        <title>The Natural Products Discovery Center: Release of the First 8490 Sequenced Strains for Exploring Actinobacteria Biosynthetic Diversity.</title>
        <authorList>
            <person name="Kalkreuter E."/>
            <person name="Kautsar S.A."/>
            <person name="Yang D."/>
            <person name="Bader C.D."/>
            <person name="Teijaro C.N."/>
            <person name="Fluegel L."/>
            <person name="Davis C.M."/>
            <person name="Simpson J.R."/>
            <person name="Lauterbach L."/>
            <person name="Steele A.D."/>
            <person name="Gui C."/>
            <person name="Meng S."/>
            <person name="Li G."/>
            <person name="Viehrig K."/>
            <person name="Ye F."/>
            <person name="Su P."/>
            <person name="Kiefer A.F."/>
            <person name="Nichols A."/>
            <person name="Cepeda A.J."/>
            <person name="Yan W."/>
            <person name="Fan B."/>
            <person name="Jiang Y."/>
            <person name="Adhikari A."/>
            <person name="Zheng C.-J."/>
            <person name="Schuster L."/>
            <person name="Cowan T.M."/>
            <person name="Smanski M.J."/>
            <person name="Chevrette M.G."/>
            <person name="De Carvalho L.P.S."/>
            <person name="Shen B."/>
        </authorList>
    </citation>
    <scope>NUCLEOTIDE SEQUENCE [LARGE SCALE GENOMIC DNA]</scope>
    <source>
        <strain evidence="14 15">NPDC079179</strain>
    </source>
</reference>
<dbReference type="PROSITE" id="PS00584">
    <property type="entry name" value="PFKB_KINASES_2"/>
    <property type="match status" value="1"/>
</dbReference>
<comment type="subcellular location">
    <subcellularLocation>
        <location evidence="12">Cytoplasm</location>
    </subcellularLocation>
</comment>
<dbReference type="Proteomes" id="UP001553031">
    <property type="component" value="Unassembled WGS sequence"/>
</dbReference>
<keyword evidence="9 12" id="KW-0460">Magnesium</keyword>
<comment type="similarity">
    <text evidence="1">Belongs to the carbohydrate kinase pfkB family.</text>
</comment>
<dbReference type="EMBL" id="JBFBLL010000005">
    <property type="protein sequence ID" value="MEV8158300.1"/>
    <property type="molecule type" value="Genomic_DNA"/>
</dbReference>
<comment type="similarity">
    <text evidence="12">Belongs to the carbohydrate kinase PfkB family. Ribokinase subfamily.</text>
</comment>
<dbReference type="CDD" id="cd01174">
    <property type="entry name" value="ribokinase"/>
    <property type="match status" value="1"/>
</dbReference>
<gene>
    <name evidence="12" type="primary">rbsK</name>
    <name evidence="14" type="ORF">AB0O96_08860</name>
</gene>
<feature type="binding site" evidence="12">
    <location>
        <position position="266"/>
    </location>
    <ligand>
        <name>substrate</name>
    </ligand>
</feature>
<dbReference type="HAMAP" id="MF_01987">
    <property type="entry name" value="Ribokinase"/>
    <property type="match status" value="1"/>
</dbReference>
<accession>A0ABV3KD45</accession>
<keyword evidence="8 12" id="KW-0067">ATP-binding</keyword>
<dbReference type="InterPro" id="IPR011877">
    <property type="entry name" value="Ribokinase"/>
</dbReference>
<feature type="binding site" evidence="12">
    <location>
        <begin position="26"/>
        <end position="28"/>
    </location>
    <ligand>
        <name>substrate</name>
    </ligand>
</feature>
<feature type="binding site" evidence="12">
    <location>
        <begin position="54"/>
        <end position="58"/>
    </location>
    <ligand>
        <name>substrate</name>
    </ligand>
</feature>
<feature type="domain" description="Carbohydrate kinase PfkB" evidence="13">
    <location>
        <begin position="19"/>
        <end position="307"/>
    </location>
</feature>
<dbReference type="InterPro" id="IPR029056">
    <property type="entry name" value="Ribokinase-like"/>
</dbReference>
<comment type="caution">
    <text evidence="12">Lacks conserved residue(s) required for the propagation of feature annotation.</text>
</comment>
<feature type="binding site" evidence="12">
    <location>
        <position position="260"/>
    </location>
    <ligand>
        <name>K(+)</name>
        <dbReference type="ChEBI" id="CHEBI:29103"/>
    </ligand>
</feature>
<comment type="subunit">
    <text evidence="12">Homodimer.</text>
</comment>
<evidence type="ECO:0000256" key="11">
    <source>
        <dbReference type="ARBA" id="ARBA00023277"/>
    </source>
</evidence>
<dbReference type="EC" id="2.7.1.15" evidence="2 12"/>
<comment type="activity regulation">
    <text evidence="12">Activated by a monovalent cation that binds near, but not in, the active site. The most likely occupant of the site in vivo is potassium. Ion binding induces a conformational change that may alter substrate affinity.</text>
</comment>
<evidence type="ECO:0000256" key="8">
    <source>
        <dbReference type="ARBA" id="ARBA00022840"/>
    </source>
</evidence>
<evidence type="ECO:0000256" key="7">
    <source>
        <dbReference type="ARBA" id="ARBA00022777"/>
    </source>
</evidence>
<evidence type="ECO:0000256" key="9">
    <source>
        <dbReference type="ARBA" id="ARBA00022842"/>
    </source>
</evidence>
<keyword evidence="11 12" id="KW-0119">Carbohydrate metabolism</keyword>
<comment type="function">
    <text evidence="12">Catalyzes the phosphorylation of ribose at O-5 in a reaction requiring ATP and magnesium. The resulting D-ribose-5-phosphate can then be used either for sythesis of nucleotides, histidine, and tryptophan, or as a component of the pentose phosphate pathway.</text>
</comment>
<feature type="binding site" evidence="12">
    <location>
        <position position="296"/>
    </location>
    <ligand>
        <name>K(+)</name>
        <dbReference type="ChEBI" id="CHEBI:29103"/>
    </ligand>
</feature>
<evidence type="ECO:0000256" key="4">
    <source>
        <dbReference type="ARBA" id="ARBA00022679"/>
    </source>
</evidence>
<evidence type="ECO:0000256" key="6">
    <source>
        <dbReference type="ARBA" id="ARBA00022741"/>
    </source>
</evidence>
<organism evidence="14 15">
    <name type="scientific">Kocuria salsicia</name>
    <dbReference type="NCBI Taxonomy" id="664639"/>
    <lineage>
        <taxon>Bacteria</taxon>
        <taxon>Bacillati</taxon>
        <taxon>Actinomycetota</taxon>
        <taxon>Actinomycetes</taxon>
        <taxon>Micrococcales</taxon>
        <taxon>Micrococcaceae</taxon>
        <taxon>Kocuria</taxon>
    </lineage>
</organism>
<proteinExistence type="inferred from homology"/>
<evidence type="ECO:0000256" key="5">
    <source>
        <dbReference type="ARBA" id="ARBA00022723"/>
    </source>
</evidence>
<evidence type="ECO:0000256" key="3">
    <source>
        <dbReference type="ARBA" id="ARBA00016943"/>
    </source>
</evidence>
<feature type="binding site" evidence="12">
    <location>
        <position position="262"/>
    </location>
    <ligand>
        <name>K(+)</name>
        <dbReference type="ChEBI" id="CHEBI:29103"/>
    </ligand>
</feature>
<dbReference type="Pfam" id="PF00294">
    <property type="entry name" value="PfkB"/>
    <property type="match status" value="1"/>
</dbReference>
<keyword evidence="5 12" id="KW-0479">Metal-binding</keyword>
<dbReference type="PANTHER" id="PTHR10584">
    <property type="entry name" value="SUGAR KINASE"/>
    <property type="match status" value="1"/>
</dbReference>
<dbReference type="GO" id="GO:0004747">
    <property type="term" value="F:ribokinase activity"/>
    <property type="evidence" value="ECO:0007669"/>
    <property type="project" value="UniProtKB-EC"/>
</dbReference>
<dbReference type="InterPro" id="IPR011611">
    <property type="entry name" value="PfkB_dom"/>
</dbReference>
<feature type="binding site" evidence="12">
    <location>
        <begin position="234"/>
        <end position="239"/>
    </location>
    <ligand>
        <name>ATP</name>
        <dbReference type="ChEBI" id="CHEBI:30616"/>
    </ligand>
</feature>
<comment type="pathway">
    <text evidence="12">Carbohydrate metabolism; D-ribose degradation; D-ribose 5-phosphate from beta-D-ribopyranose: step 2/2.</text>
</comment>
<keyword evidence="10 12" id="KW-0630">Potassium</keyword>
<feature type="active site" description="Proton acceptor" evidence="12">
    <location>
        <position position="266"/>
    </location>
</feature>
<feature type="binding site" evidence="12">
    <location>
        <position position="301"/>
    </location>
    <ligand>
        <name>K(+)</name>
        <dbReference type="ChEBI" id="CHEBI:29103"/>
    </ligand>
</feature>
<dbReference type="PANTHER" id="PTHR10584:SF166">
    <property type="entry name" value="RIBOKINASE"/>
    <property type="match status" value="1"/>
</dbReference>
<evidence type="ECO:0000313" key="14">
    <source>
        <dbReference type="EMBL" id="MEV8158300.1"/>
    </source>
</evidence>
<keyword evidence="6 12" id="KW-0547">Nucleotide-binding</keyword>
<sequence>MHPSPSDSPFLGPARPVDVTVVGSTNVDVTATVPRLPGRGETLLGTSLLSSPGGKGANQALAASRGGASVRFVGAVGNDDAAPTALSHLQADGVDLSAVLTREGVPTGTALIWVEDSAENSIVVVPGANGSITAQDVDRVAERGGLEGVVLLQGEIPAEAVTRVAERAPGRVVVNLAPVIEVPPRVLTAADPLIVNEHEGAEALRILGGDPKGASEEEVVVALLAAGVPSVVMTLGARGALVADDSGVRATPAARVRAVDTTGAGDAFVGAAAARLAEGADLGAAASYAARFAAGAVLRAGTQSSYPLRGAELPELIAEGPTC</sequence>
<dbReference type="Gene3D" id="3.40.1190.20">
    <property type="match status" value="1"/>
</dbReference>
<feature type="binding site" evidence="12">
    <location>
        <position position="196"/>
    </location>
    <ligand>
        <name>ATP</name>
        <dbReference type="ChEBI" id="CHEBI:30616"/>
    </ligand>
</feature>
<evidence type="ECO:0000256" key="2">
    <source>
        <dbReference type="ARBA" id="ARBA00012035"/>
    </source>
</evidence>
<keyword evidence="7 12" id="KW-0418">Kinase</keyword>
<dbReference type="PRINTS" id="PR00990">
    <property type="entry name" value="RIBOKINASE"/>
</dbReference>
<evidence type="ECO:0000259" key="13">
    <source>
        <dbReference type="Pfam" id="PF00294"/>
    </source>
</evidence>
<dbReference type="RefSeq" id="WP_363784931.1">
    <property type="nucleotide sequence ID" value="NZ_JBFBLL010000005.1"/>
</dbReference>
<dbReference type="InterPro" id="IPR002139">
    <property type="entry name" value="Ribo/fructo_kinase"/>
</dbReference>
<evidence type="ECO:0000256" key="1">
    <source>
        <dbReference type="ARBA" id="ARBA00005380"/>
    </source>
</evidence>
<name>A0ABV3KD45_9MICC</name>
<keyword evidence="12" id="KW-0963">Cytoplasm</keyword>
<feature type="binding site" evidence="12">
    <location>
        <begin position="265"/>
        <end position="266"/>
    </location>
    <ligand>
        <name>ATP</name>
        <dbReference type="ChEBI" id="CHEBI:30616"/>
    </ligand>
</feature>
<comment type="catalytic activity">
    <reaction evidence="12">
        <text>D-ribose + ATP = D-ribose 5-phosphate + ADP + H(+)</text>
        <dbReference type="Rhea" id="RHEA:13697"/>
        <dbReference type="ChEBI" id="CHEBI:15378"/>
        <dbReference type="ChEBI" id="CHEBI:30616"/>
        <dbReference type="ChEBI" id="CHEBI:47013"/>
        <dbReference type="ChEBI" id="CHEBI:78346"/>
        <dbReference type="ChEBI" id="CHEBI:456216"/>
        <dbReference type="EC" id="2.7.1.15"/>
    </reaction>
</comment>
<feature type="binding site" evidence="12">
    <location>
        <position position="299"/>
    </location>
    <ligand>
        <name>K(+)</name>
        <dbReference type="ChEBI" id="CHEBI:29103"/>
    </ligand>
</feature>
<evidence type="ECO:0000313" key="15">
    <source>
        <dbReference type="Proteomes" id="UP001553031"/>
    </source>
</evidence>
<evidence type="ECO:0000256" key="10">
    <source>
        <dbReference type="ARBA" id="ARBA00022958"/>
    </source>
</evidence>
<keyword evidence="4 12" id="KW-0808">Transferase</keyword>
<feature type="binding site" evidence="12">
    <location>
        <position position="305"/>
    </location>
    <ligand>
        <name>K(+)</name>
        <dbReference type="ChEBI" id="CHEBI:29103"/>
    </ligand>
</feature>
<feature type="binding site" evidence="12">
    <location>
        <position position="155"/>
    </location>
    <ligand>
        <name>substrate</name>
    </ligand>
</feature>